<organism evidence="1 2">
    <name type="scientific">Scortum barcoo</name>
    <name type="common">barcoo grunter</name>
    <dbReference type="NCBI Taxonomy" id="214431"/>
    <lineage>
        <taxon>Eukaryota</taxon>
        <taxon>Metazoa</taxon>
        <taxon>Chordata</taxon>
        <taxon>Craniata</taxon>
        <taxon>Vertebrata</taxon>
        <taxon>Euteleostomi</taxon>
        <taxon>Actinopterygii</taxon>
        <taxon>Neopterygii</taxon>
        <taxon>Teleostei</taxon>
        <taxon>Neoteleostei</taxon>
        <taxon>Acanthomorphata</taxon>
        <taxon>Eupercaria</taxon>
        <taxon>Centrarchiformes</taxon>
        <taxon>Terapontoidei</taxon>
        <taxon>Terapontidae</taxon>
        <taxon>Scortum</taxon>
    </lineage>
</organism>
<evidence type="ECO:0000313" key="2">
    <source>
        <dbReference type="Proteomes" id="UP000831701"/>
    </source>
</evidence>
<keyword evidence="2" id="KW-1185">Reference proteome</keyword>
<proteinExistence type="predicted"/>
<name>A0ACB8X6X9_9TELE</name>
<protein>
    <submittedName>
        <fullName evidence="1">Uncharacterized protein</fullName>
    </submittedName>
</protein>
<dbReference type="Proteomes" id="UP000831701">
    <property type="component" value="Chromosome 2"/>
</dbReference>
<reference evidence="1" key="1">
    <citation type="submission" date="2022-04" db="EMBL/GenBank/DDBJ databases">
        <title>Jade perch genome.</title>
        <authorList>
            <person name="Chao B."/>
        </authorList>
    </citation>
    <scope>NUCLEOTIDE SEQUENCE</scope>
    <source>
        <strain evidence="1">CB-2022</strain>
    </source>
</reference>
<sequence>MEEDSSVGLEEILANRPAPQKGEAVLCQHCLQCRWGAVDLDWGHCQDGGRNTSRISSISHRLGLPSSEEAEAGDSEVDSSITQTKVTEVVRKLLGGKAPPGVDEIRPESTSSLWMLWGCLG</sequence>
<evidence type="ECO:0000313" key="1">
    <source>
        <dbReference type="EMBL" id="KAI3375799.1"/>
    </source>
</evidence>
<dbReference type="EMBL" id="CM041532">
    <property type="protein sequence ID" value="KAI3375799.1"/>
    <property type="molecule type" value="Genomic_DNA"/>
</dbReference>
<gene>
    <name evidence="1" type="ORF">L3Q82_004081</name>
</gene>
<comment type="caution">
    <text evidence="1">The sequence shown here is derived from an EMBL/GenBank/DDBJ whole genome shotgun (WGS) entry which is preliminary data.</text>
</comment>
<accession>A0ACB8X6X9</accession>